<organism evidence="2 3">
    <name type="scientific">Gaopeijia maritima</name>
    <dbReference type="NCBI Taxonomy" id="3119007"/>
    <lineage>
        <taxon>Bacteria</taxon>
        <taxon>Pseudomonadati</taxon>
        <taxon>Gemmatimonadota</taxon>
        <taxon>Longimicrobiia</taxon>
        <taxon>Gaopeijiales</taxon>
        <taxon>Gaopeijiaceae</taxon>
        <taxon>Gaopeijia</taxon>
    </lineage>
</organism>
<evidence type="ECO:0000313" key="2">
    <source>
        <dbReference type="EMBL" id="MEK9502649.1"/>
    </source>
</evidence>
<dbReference type="Gene3D" id="3.30.70.20">
    <property type="match status" value="1"/>
</dbReference>
<protein>
    <submittedName>
        <fullName evidence="2">(4Fe-4S)-binding protein</fullName>
    </submittedName>
</protein>
<dbReference type="SUPFAM" id="SSF54862">
    <property type="entry name" value="4Fe-4S ferredoxins"/>
    <property type="match status" value="1"/>
</dbReference>
<accession>A0ABU9ED22</accession>
<sequence length="79" mass="8751">MAKRRQTYEADGITVTFDPDVCTHSGRCVRGLPSVFDVRRKRWVQPEHATVTEVADQVRRCPSGALQFTLEDSAAGSEG</sequence>
<keyword evidence="3" id="KW-1185">Reference proteome</keyword>
<dbReference type="Proteomes" id="UP001484239">
    <property type="component" value="Unassembled WGS sequence"/>
</dbReference>
<dbReference type="Pfam" id="PF06902">
    <property type="entry name" value="Fer4_19"/>
    <property type="match status" value="1"/>
</dbReference>
<dbReference type="InterPro" id="IPR010693">
    <property type="entry name" value="Divergent_4Fe-4S_mono-cluster"/>
</dbReference>
<feature type="domain" description="Divergent 4Fe-4S mono-cluster" evidence="1">
    <location>
        <begin position="8"/>
        <end position="69"/>
    </location>
</feature>
<evidence type="ECO:0000313" key="3">
    <source>
        <dbReference type="Proteomes" id="UP001484239"/>
    </source>
</evidence>
<dbReference type="RefSeq" id="WP_405280332.1">
    <property type="nucleotide sequence ID" value="NZ_CP144380.1"/>
</dbReference>
<evidence type="ECO:0000259" key="1">
    <source>
        <dbReference type="Pfam" id="PF06902"/>
    </source>
</evidence>
<gene>
    <name evidence="2" type="ORF">WI372_16765</name>
</gene>
<name>A0ABU9ED22_9BACT</name>
<dbReference type="EMBL" id="JBBHLI010000013">
    <property type="protein sequence ID" value="MEK9502649.1"/>
    <property type="molecule type" value="Genomic_DNA"/>
</dbReference>
<comment type="caution">
    <text evidence="2">The sequence shown here is derived from an EMBL/GenBank/DDBJ whole genome shotgun (WGS) entry which is preliminary data.</text>
</comment>
<proteinExistence type="predicted"/>
<reference evidence="2 3" key="1">
    <citation type="submission" date="2024-02" db="EMBL/GenBank/DDBJ databases">
        <title>A novel Gemmatimonadota bacterium.</title>
        <authorList>
            <person name="Du Z.-J."/>
            <person name="Ye Y.-Q."/>
        </authorList>
    </citation>
    <scope>NUCLEOTIDE SEQUENCE [LARGE SCALE GENOMIC DNA]</scope>
    <source>
        <strain evidence="2 3">DH-20</strain>
    </source>
</reference>